<evidence type="ECO:0000313" key="2">
    <source>
        <dbReference type="EMBL" id="MCA4703155.1"/>
    </source>
</evidence>
<dbReference type="Proteomes" id="UP000434604">
    <property type="component" value="Unassembled WGS sequence"/>
</dbReference>
<reference evidence="2" key="2">
    <citation type="submission" date="2023-08" db="EMBL/GenBank/DDBJ databases">
        <title>Mucin Metabolism Genes Underlie the Key Renovations of Bacteroides xylanisolvens Genomes in Captive Great Apes.</title>
        <authorList>
            <person name="Nishida A.H."/>
        </authorList>
    </citation>
    <scope>NUCLEOTIDE SEQUENCE</scope>
    <source>
        <strain evidence="2">P13.H9</strain>
    </source>
</reference>
<dbReference type="PROSITE" id="PS51257">
    <property type="entry name" value="PROKAR_LIPOPROTEIN"/>
    <property type="match status" value="1"/>
</dbReference>
<accession>A0A1Y4V045</accession>
<dbReference type="EMBL" id="JAIWYE010000013">
    <property type="protein sequence ID" value="MCA4703155.1"/>
    <property type="molecule type" value="Genomic_DNA"/>
</dbReference>
<organism evidence="1 3">
    <name type="scientific">Bacteroides xylanisolvens</name>
    <dbReference type="NCBI Taxonomy" id="371601"/>
    <lineage>
        <taxon>Bacteria</taxon>
        <taxon>Pseudomonadati</taxon>
        <taxon>Bacteroidota</taxon>
        <taxon>Bacteroidia</taxon>
        <taxon>Bacteroidales</taxon>
        <taxon>Bacteroidaceae</taxon>
        <taxon>Bacteroides</taxon>
    </lineage>
</organism>
<sequence length="459" mass="52573">MKNIILLLALFPLFLSCTDDDKEEVKHNYFTDFVTGVTVGGDLRPTSIRIDNEMNKISIDFPIGSTPTAIPVELELASGVTMKSPSSTSNTFDLTEIIPIYLEYKGEDYRYLIVGNYLPESIGGGVMQNGPVHDISLLYYGGSHRATRWTEEELQANVTYTDPAGKENWLFDSFLFLETHTGEGRNFENGLGGLGARKTEWQGLVDKYFAADGPIARLNSILSKSATRLGAPKYKRRLIISMPAAYKDQKDWGEISGRAMDFSLTLDCVSACSWYVDYIIQKFNEANLNYLSLDGIYFVAEQLTDNRHYLPQVADYIKSKNLKFYWIPYWGTDGMGEWESMKFDAAFLQPNYFFPAQKPDYTSYFDRVISYAKSKNMALEMEFDERALKKNSQDYRADRLRDYLRAFDSYGIIKSFPIAYYQSDCMVYSLKSSIYEEDRALYNELCTMISKRQKARGEK</sequence>
<dbReference type="Proteomes" id="UP001198461">
    <property type="component" value="Unassembled WGS sequence"/>
</dbReference>
<evidence type="ECO:0000313" key="3">
    <source>
        <dbReference type="Proteomes" id="UP000434604"/>
    </source>
</evidence>
<protein>
    <submittedName>
        <fullName evidence="1">DUF4855 domain-containing protein</fullName>
    </submittedName>
</protein>
<gene>
    <name evidence="1" type="ORF">GA398_23175</name>
    <name evidence="2" type="ORF">LD004_05955</name>
</gene>
<dbReference type="RefSeq" id="WP_087323697.1">
    <property type="nucleotide sequence ID" value="NZ_BAABZH010000001.1"/>
</dbReference>
<reference evidence="1 3" key="1">
    <citation type="journal article" date="2019" name="Nat. Med.">
        <title>A library of human gut bacterial isolates paired with longitudinal multiomics data enables mechanistic microbiome research.</title>
        <authorList>
            <person name="Poyet M."/>
            <person name="Groussin M."/>
            <person name="Gibbons S.M."/>
            <person name="Avila-Pacheco J."/>
            <person name="Jiang X."/>
            <person name="Kearney S.M."/>
            <person name="Perrotta A.R."/>
            <person name="Berdy B."/>
            <person name="Zhao S."/>
            <person name="Lieberman T.D."/>
            <person name="Swanson P.K."/>
            <person name="Smith M."/>
            <person name="Roesemann S."/>
            <person name="Alexander J.E."/>
            <person name="Rich S.A."/>
            <person name="Livny J."/>
            <person name="Vlamakis H."/>
            <person name="Clish C."/>
            <person name="Bullock K."/>
            <person name="Deik A."/>
            <person name="Scott J."/>
            <person name="Pierce K.A."/>
            <person name="Xavier R.J."/>
            <person name="Alm E.J."/>
        </authorList>
    </citation>
    <scope>NUCLEOTIDE SEQUENCE [LARGE SCALE GENOMIC DNA]</scope>
    <source>
        <strain evidence="1 3">BIOML-A58</strain>
    </source>
</reference>
<evidence type="ECO:0000313" key="1">
    <source>
        <dbReference type="EMBL" id="KAB6140947.1"/>
    </source>
</evidence>
<dbReference type="Pfam" id="PF16147">
    <property type="entry name" value="DUF4855"/>
    <property type="match status" value="1"/>
</dbReference>
<name>A0A1Y4V045_9BACE</name>
<dbReference type="InterPro" id="IPR032329">
    <property type="entry name" value="DUF4855"/>
</dbReference>
<proteinExistence type="predicted"/>
<comment type="caution">
    <text evidence="1">The sequence shown here is derived from an EMBL/GenBank/DDBJ whole genome shotgun (WGS) entry which is preliminary data.</text>
</comment>
<dbReference type="EMBL" id="WDED01000052">
    <property type="protein sequence ID" value="KAB6140947.1"/>
    <property type="molecule type" value="Genomic_DNA"/>
</dbReference>
<dbReference type="AlphaFoldDB" id="A0A1Y4V045"/>